<dbReference type="Proteomes" id="UP001162156">
    <property type="component" value="Unassembled WGS sequence"/>
</dbReference>
<sequence>MQTELRIKRKRSKGTGMKEWFRKRKEDSHLKLVNFLRINYTDDYKNYFRMNEDMYNFLLQKVEPLIRKQDTIMRQAISPNEKLAATLRFLATGQTYEELKFVTYISPQTLGRIIPETCLAIFKVIQAEYMKLHVHNYLRRHCKNHYTPSNFMDTEHVETNTVTPGSWRRVGEMLPLQHTQQVVNPNGKEIHDSFVEYFNIKGTVTWREEAVK</sequence>
<evidence type="ECO:0000313" key="1">
    <source>
        <dbReference type="EMBL" id="KAJ8929203.1"/>
    </source>
</evidence>
<dbReference type="EMBL" id="JANEYF010005087">
    <property type="protein sequence ID" value="KAJ8929203.1"/>
    <property type="molecule type" value="Genomic_DNA"/>
</dbReference>
<gene>
    <name evidence="1" type="ORF">NQ314_018079</name>
</gene>
<protein>
    <recommendedName>
        <fullName evidence="3">Nuclease HARBI1</fullName>
    </recommendedName>
</protein>
<organism evidence="1 2">
    <name type="scientific">Rhamnusium bicolor</name>
    <dbReference type="NCBI Taxonomy" id="1586634"/>
    <lineage>
        <taxon>Eukaryota</taxon>
        <taxon>Metazoa</taxon>
        <taxon>Ecdysozoa</taxon>
        <taxon>Arthropoda</taxon>
        <taxon>Hexapoda</taxon>
        <taxon>Insecta</taxon>
        <taxon>Pterygota</taxon>
        <taxon>Neoptera</taxon>
        <taxon>Endopterygota</taxon>
        <taxon>Coleoptera</taxon>
        <taxon>Polyphaga</taxon>
        <taxon>Cucujiformia</taxon>
        <taxon>Chrysomeloidea</taxon>
        <taxon>Cerambycidae</taxon>
        <taxon>Lepturinae</taxon>
        <taxon>Rhagiini</taxon>
        <taxon>Rhamnusium</taxon>
    </lineage>
</organism>
<evidence type="ECO:0008006" key="3">
    <source>
        <dbReference type="Google" id="ProtNLM"/>
    </source>
</evidence>
<proteinExistence type="predicted"/>
<keyword evidence="2" id="KW-1185">Reference proteome</keyword>
<comment type="caution">
    <text evidence="1">The sequence shown here is derived from an EMBL/GenBank/DDBJ whole genome shotgun (WGS) entry which is preliminary data.</text>
</comment>
<reference evidence="1" key="1">
    <citation type="journal article" date="2023" name="Insect Mol. Biol.">
        <title>Genome sequencing provides insights into the evolution of gene families encoding plant cell wall-degrading enzymes in longhorned beetles.</title>
        <authorList>
            <person name="Shin N.R."/>
            <person name="Okamura Y."/>
            <person name="Kirsch R."/>
            <person name="Pauchet Y."/>
        </authorList>
    </citation>
    <scope>NUCLEOTIDE SEQUENCE</scope>
    <source>
        <strain evidence="1">RBIC_L_NR</strain>
    </source>
</reference>
<evidence type="ECO:0000313" key="2">
    <source>
        <dbReference type="Proteomes" id="UP001162156"/>
    </source>
</evidence>
<dbReference type="AlphaFoldDB" id="A0AAV8WRQ7"/>
<name>A0AAV8WRQ7_9CUCU</name>
<accession>A0AAV8WRQ7</accession>